<name>A0A9X2DA17_9ACTN</name>
<comment type="caution">
    <text evidence="2">The sequence shown here is derived from an EMBL/GenBank/DDBJ whole genome shotgun (WGS) entry which is preliminary data.</text>
</comment>
<dbReference type="CDD" id="cd00761">
    <property type="entry name" value="Glyco_tranf_GTA_type"/>
    <property type="match status" value="1"/>
</dbReference>
<gene>
    <name evidence="2" type="ORF">M8330_16180</name>
</gene>
<evidence type="ECO:0000259" key="1">
    <source>
        <dbReference type="Pfam" id="PF00535"/>
    </source>
</evidence>
<dbReference type="Gene3D" id="3.90.550.10">
    <property type="entry name" value="Spore Coat Polysaccharide Biosynthesis Protein SpsA, Chain A"/>
    <property type="match status" value="1"/>
</dbReference>
<protein>
    <submittedName>
        <fullName evidence="2">Glycosyltransferase family 2 protein</fullName>
    </submittedName>
</protein>
<dbReference type="EMBL" id="JAMOIL010000023">
    <property type="protein sequence ID" value="MCM0621829.1"/>
    <property type="molecule type" value="Genomic_DNA"/>
</dbReference>
<dbReference type="InterPro" id="IPR001173">
    <property type="entry name" value="Glyco_trans_2-like"/>
</dbReference>
<evidence type="ECO:0000313" key="3">
    <source>
        <dbReference type="Proteomes" id="UP001139485"/>
    </source>
</evidence>
<dbReference type="SUPFAM" id="SSF53448">
    <property type="entry name" value="Nucleotide-diphospho-sugar transferases"/>
    <property type="match status" value="1"/>
</dbReference>
<dbReference type="InterPro" id="IPR029044">
    <property type="entry name" value="Nucleotide-diphossugar_trans"/>
</dbReference>
<proteinExistence type="predicted"/>
<dbReference type="InterPro" id="IPR050834">
    <property type="entry name" value="Glycosyltransf_2"/>
</dbReference>
<feature type="domain" description="Glycosyltransferase 2-like" evidence="1">
    <location>
        <begin position="2"/>
        <end position="89"/>
    </location>
</feature>
<reference evidence="2" key="1">
    <citation type="submission" date="2022-05" db="EMBL/GenBank/DDBJ databases">
        <authorList>
            <person name="Tuo L."/>
        </authorList>
    </citation>
    <scope>NUCLEOTIDE SEQUENCE</scope>
    <source>
        <strain evidence="2">BSK12Z-4</strain>
    </source>
</reference>
<dbReference type="PANTHER" id="PTHR43685:SF2">
    <property type="entry name" value="GLYCOSYLTRANSFERASE 2-LIKE DOMAIN-CONTAINING PROTEIN"/>
    <property type="match status" value="1"/>
</dbReference>
<dbReference type="AlphaFoldDB" id="A0A9X2DA17"/>
<organism evidence="2 3">
    <name type="scientific">Nocardioides bruguierae</name>
    <dbReference type="NCBI Taxonomy" id="2945102"/>
    <lineage>
        <taxon>Bacteria</taxon>
        <taxon>Bacillati</taxon>
        <taxon>Actinomycetota</taxon>
        <taxon>Actinomycetes</taxon>
        <taxon>Propionibacteriales</taxon>
        <taxon>Nocardioidaceae</taxon>
        <taxon>Nocardioides</taxon>
    </lineage>
</organism>
<accession>A0A9X2DA17</accession>
<dbReference type="Pfam" id="PF00535">
    <property type="entry name" value="Glycos_transf_2"/>
    <property type="match status" value="1"/>
</dbReference>
<evidence type="ECO:0000313" key="2">
    <source>
        <dbReference type="EMBL" id="MCM0621829.1"/>
    </source>
</evidence>
<dbReference type="PANTHER" id="PTHR43685">
    <property type="entry name" value="GLYCOSYLTRANSFERASE"/>
    <property type="match status" value="1"/>
</dbReference>
<keyword evidence="3" id="KW-1185">Reference proteome</keyword>
<dbReference type="Proteomes" id="UP001139485">
    <property type="component" value="Unassembled WGS sequence"/>
</dbReference>
<sequence length="271" mass="30465">MNRPEDLRRALASLMPQSLATVSIMVSNDGLDEPVRTICKEFSVDLVDGPRRGLGPNRNNCVSHAQTPLITFIDDDVIAGPDFIRAALQVDRTKVTTGFELRHEGTGQPKVVTPHNASFLGFQIKPPQSRVQAVVMNAAVFPTSALRAFPFDENITYGYEEIDISRKLASNGIQIAVDYSLWNNHHPSPINRKEYATRLVASRIYTTYRAYRCYEANSTKATAFLLTAMVHHVLHLIRIKGDLRSAFRTAVQVRKMWRESQRDQGGRTPSR</sequence>